<gene>
    <name evidence="1" type="ORF">PCON_08789</name>
</gene>
<evidence type="ECO:0000313" key="1">
    <source>
        <dbReference type="EMBL" id="CCX30590.1"/>
    </source>
</evidence>
<evidence type="ECO:0000313" key="2">
    <source>
        <dbReference type="Proteomes" id="UP000018144"/>
    </source>
</evidence>
<proteinExistence type="predicted"/>
<organism evidence="1 2">
    <name type="scientific">Pyronema omphalodes (strain CBS 100304)</name>
    <name type="common">Pyronema confluens</name>
    <dbReference type="NCBI Taxonomy" id="1076935"/>
    <lineage>
        <taxon>Eukaryota</taxon>
        <taxon>Fungi</taxon>
        <taxon>Dikarya</taxon>
        <taxon>Ascomycota</taxon>
        <taxon>Pezizomycotina</taxon>
        <taxon>Pezizomycetes</taxon>
        <taxon>Pezizales</taxon>
        <taxon>Pyronemataceae</taxon>
        <taxon>Pyronema</taxon>
    </lineage>
</organism>
<name>U4LML6_PYROM</name>
<reference evidence="1 2" key="1">
    <citation type="journal article" date="2013" name="PLoS Genet.">
        <title>The genome and development-dependent transcriptomes of Pyronema confluens: a window into fungal evolution.</title>
        <authorList>
            <person name="Traeger S."/>
            <person name="Altegoer F."/>
            <person name="Freitag M."/>
            <person name="Gabaldon T."/>
            <person name="Kempken F."/>
            <person name="Kumar A."/>
            <person name="Marcet-Houben M."/>
            <person name="Poggeler S."/>
            <person name="Stajich J.E."/>
            <person name="Nowrousian M."/>
        </authorList>
    </citation>
    <scope>NUCLEOTIDE SEQUENCE [LARGE SCALE GENOMIC DNA]</scope>
    <source>
        <strain evidence="2">CBS 100304</strain>
        <tissue evidence="1">Vegetative mycelium</tissue>
    </source>
</reference>
<dbReference type="Proteomes" id="UP000018144">
    <property type="component" value="Unassembled WGS sequence"/>
</dbReference>
<accession>U4LML6</accession>
<keyword evidence="2" id="KW-1185">Reference proteome</keyword>
<protein>
    <submittedName>
        <fullName evidence="1">Uncharacterized protein</fullName>
    </submittedName>
</protein>
<dbReference type="AlphaFoldDB" id="U4LML6"/>
<dbReference type="EMBL" id="HF935442">
    <property type="protein sequence ID" value="CCX30590.1"/>
    <property type="molecule type" value="Genomic_DNA"/>
</dbReference>
<sequence length="247" mass="28187">MSPSELQAAPYDPESDTIIEPIEYPKHRLPGGITRSFLFSRPAFMISPGCTYYNQSQNCVTRAYTTRCNRLGLTWHRLRHPVCVVKEGCVCPVPHVHFYIPCLQIRDYWNQLIPTPRYRVETKIVRHNLPPGPETFEEGYNPADNLAVATSRLILKPIPALAQMMGWEAQKKPNIDWGTVSVLRPQVVSLTSIPMPCGEVWMCEVLVDNWVVTMLKMEREMAEMVWQKLSKGMTDEGVGGCSCGYRW</sequence>